<evidence type="ECO:0000256" key="6">
    <source>
        <dbReference type="ARBA" id="ARBA00023136"/>
    </source>
</evidence>
<feature type="transmembrane region" description="Helical" evidence="7">
    <location>
        <begin position="20"/>
        <end position="45"/>
    </location>
</feature>
<evidence type="ECO:0000259" key="8">
    <source>
        <dbReference type="PROSITE" id="PS50928"/>
    </source>
</evidence>
<feature type="transmembrane region" description="Helical" evidence="7">
    <location>
        <begin position="75"/>
        <end position="93"/>
    </location>
</feature>
<reference evidence="10" key="1">
    <citation type="journal article" date="2019" name="Int. J. Syst. Evol. Microbiol.">
        <title>The Global Catalogue of Microorganisms (GCM) 10K type strain sequencing project: providing services to taxonomists for standard genome sequencing and annotation.</title>
        <authorList>
            <consortium name="The Broad Institute Genomics Platform"/>
            <consortium name="The Broad Institute Genome Sequencing Center for Infectious Disease"/>
            <person name="Wu L."/>
            <person name="Ma J."/>
        </authorList>
    </citation>
    <scope>NUCLEOTIDE SEQUENCE [LARGE SCALE GENOMIC DNA]</scope>
    <source>
        <strain evidence="10">JCM 18304</strain>
    </source>
</reference>
<feature type="transmembrane region" description="Helical" evidence="7">
    <location>
        <begin position="105"/>
        <end position="127"/>
    </location>
</feature>
<keyword evidence="2 7" id="KW-0813">Transport</keyword>
<keyword evidence="6 7" id="KW-0472">Membrane</keyword>
<feature type="transmembrane region" description="Helical" evidence="7">
    <location>
        <begin position="133"/>
        <end position="154"/>
    </location>
</feature>
<comment type="similarity">
    <text evidence="7">Belongs to the binding-protein-dependent transport system permease family.</text>
</comment>
<comment type="caution">
    <text evidence="9">The sequence shown here is derived from an EMBL/GenBank/DDBJ whole genome shotgun (WGS) entry which is preliminary data.</text>
</comment>
<dbReference type="InterPro" id="IPR000515">
    <property type="entry name" value="MetI-like"/>
</dbReference>
<accession>A0ABP9SG29</accession>
<dbReference type="PANTHER" id="PTHR30151:SF20">
    <property type="entry name" value="ABC TRANSPORTER PERMEASE PROTEIN HI_0355-RELATED"/>
    <property type="match status" value="1"/>
</dbReference>
<dbReference type="CDD" id="cd06261">
    <property type="entry name" value="TM_PBP2"/>
    <property type="match status" value="1"/>
</dbReference>
<evidence type="ECO:0000256" key="3">
    <source>
        <dbReference type="ARBA" id="ARBA00022475"/>
    </source>
</evidence>
<keyword evidence="5 7" id="KW-1133">Transmembrane helix</keyword>
<keyword evidence="4 7" id="KW-0812">Transmembrane</keyword>
<dbReference type="SUPFAM" id="SSF161098">
    <property type="entry name" value="MetI-like"/>
    <property type="match status" value="1"/>
</dbReference>
<feature type="transmembrane region" description="Helical" evidence="7">
    <location>
        <begin position="186"/>
        <end position="207"/>
    </location>
</feature>
<dbReference type="RefSeq" id="WP_345635770.1">
    <property type="nucleotide sequence ID" value="NZ_BAABJQ010000024.1"/>
</dbReference>
<proteinExistence type="inferred from homology"/>
<evidence type="ECO:0000256" key="4">
    <source>
        <dbReference type="ARBA" id="ARBA00022692"/>
    </source>
</evidence>
<dbReference type="Proteomes" id="UP001501570">
    <property type="component" value="Unassembled WGS sequence"/>
</dbReference>
<keyword evidence="3" id="KW-1003">Cell membrane</keyword>
<evidence type="ECO:0000256" key="2">
    <source>
        <dbReference type="ARBA" id="ARBA00022448"/>
    </source>
</evidence>
<feature type="transmembrane region" description="Helical" evidence="7">
    <location>
        <begin position="227"/>
        <end position="247"/>
    </location>
</feature>
<feature type="domain" description="ABC transmembrane type-1" evidence="8">
    <location>
        <begin position="67"/>
        <end position="247"/>
    </location>
</feature>
<dbReference type="Pfam" id="PF00528">
    <property type="entry name" value="BPD_transp_1"/>
    <property type="match status" value="1"/>
</dbReference>
<dbReference type="PANTHER" id="PTHR30151">
    <property type="entry name" value="ALKANE SULFONATE ABC TRANSPORTER-RELATED, MEMBRANE SUBUNIT"/>
    <property type="match status" value="1"/>
</dbReference>
<dbReference type="Gene3D" id="1.10.3720.10">
    <property type="entry name" value="MetI-like"/>
    <property type="match status" value="1"/>
</dbReference>
<dbReference type="EMBL" id="BAABJQ010000024">
    <property type="protein sequence ID" value="GAA5195710.1"/>
    <property type="molecule type" value="Genomic_DNA"/>
</dbReference>
<evidence type="ECO:0000313" key="10">
    <source>
        <dbReference type="Proteomes" id="UP001501570"/>
    </source>
</evidence>
<protein>
    <submittedName>
        <fullName evidence="9">ABC transporter permease</fullName>
    </submittedName>
</protein>
<keyword evidence="10" id="KW-1185">Reference proteome</keyword>
<evidence type="ECO:0000256" key="5">
    <source>
        <dbReference type="ARBA" id="ARBA00022989"/>
    </source>
</evidence>
<gene>
    <name evidence="9" type="ORF">GCM10023322_63000</name>
</gene>
<sequence length="263" mass="27976">MLMKSKSVPREPGLLYKVGLPVLGPVAFVGLWWLLIVVFHIRAFFLPAPPDIVTALVHNTSILMSAAWVTLRETLIGFAIAAIGGLLVALALTTSRSVRRAAMPVLVTINAVPKLAVAPLLVIWLGFNQTPKIVMAALLCFFPVILASMTGLISTPPDFEELARSLSASRWKTFTKVRLPGALPQVFVGLKVAAPLAVVGAVVSEISNATQGLGYVLAAEAAQSETAIAFAAVALLTIESIGLYYVLVGLERLLMPWAREALA</sequence>
<comment type="subcellular location">
    <subcellularLocation>
        <location evidence="1 7">Cell membrane</location>
        <topology evidence="1 7">Multi-pass membrane protein</topology>
    </subcellularLocation>
</comment>
<evidence type="ECO:0000313" key="9">
    <source>
        <dbReference type="EMBL" id="GAA5195710.1"/>
    </source>
</evidence>
<evidence type="ECO:0000256" key="1">
    <source>
        <dbReference type="ARBA" id="ARBA00004651"/>
    </source>
</evidence>
<dbReference type="InterPro" id="IPR035906">
    <property type="entry name" value="MetI-like_sf"/>
</dbReference>
<organism evidence="9 10">
    <name type="scientific">Rugosimonospora acidiphila</name>
    <dbReference type="NCBI Taxonomy" id="556531"/>
    <lineage>
        <taxon>Bacteria</taxon>
        <taxon>Bacillati</taxon>
        <taxon>Actinomycetota</taxon>
        <taxon>Actinomycetes</taxon>
        <taxon>Micromonosporales</taxon>
        <taxon>Micromonosporaceae</taxon>
        <taxon>Rugosimonospora</taxon>
    </lineage>
</organism>
<name>A0ABP9SG29_9ACTN</name>
<evidence type="ECO:0000256" key="7">
    <source>
        <dbReference type="RuleBase" id="RU363032"/>
    </source>
</evidence>
<dbReference type="PROSITE" id="PS50928">
    <property type="entry name" value="ABC_TM1"/>
    <property type="match status" value="1"/>
</dbReference>